<dbReference type="EMBL" id="LT629972">
    <property type="protein sequence ID" value="SEH85426.1"/>
    <property type="molecule type" value="Genomic_DNA"/>
</dbReference>
<organism evidence="1 2">
    <name type="scientific">Pseudomonas asplenii</name>
    <dbReference type="NCBI Taxonomy" id="53407"/>
    <lineage>
        <taxon>Bacteria</taxon>
        <taxon>Pseudomonadati</taxon>
        <taxon>Pseudomonadota</taxon>
        <taxon>Gammaproteobacteria</taxon>
        <taxon>Pseudomonadales</taxon>
        <taxon>Pseudomonadaceae</taxon>
        <taxon>Pseudomonas</taxon>
    </lineage>
</organism>
<evidence type="ECO:0000313" key="2">
    <source>
        <dbReference type="Proteomes" id="UP000182272"/>
    </source>
</evidence>
<dbReference type="Proteomes" id="UP000182272">
    <property type="component" value="Chromosome I"/>
</dbReference>
<evidence type="ECO:0000313" key="1">
    <source>
        <dbReference type="EMBL" id="SEH85426.1"/>
    </source>
</evidence>
<sequence length="80" mass="8914">MIFLGSVRNMESEYSLSDVLERMYQNQLALEAAIMELTLHAERQGNTVVSENVRGALQAIGENAGHIRQGLARLRGKRSN</sequence>
<accession>A0A1H6LAL3</accession>
<name>A0A1H6LAL3_9PSED</name>
<dbReference type="AlphaFoldDB" id="A0A1H6LAL3"/>
<gene>
    <name evidence="1" type="ORF">SAMN05216581_0141</name>
</gene>
<protein>
    <submittedName>
        <fullName evidence="1">Uncharacterized protein</fullName>
    </submittedName>
</protein>
<proteinExistence type="predicted"/>
<reference evidence="1 2" key="1">
    <citation type="submission" date="2016-10" db="EMBL/GenBank/DDBJ databases">
        <authorList>
            <person name="de Groot N.N."/>
        </authorList>
    </citation>
    <scope>NUCLEOTIDE SEQUENCE [LARGE SCALE GENOMIC DNA]</scope>
    <source>
        <strain evidence="1 2">LMG 2158</strain>
    </source>
</reference>